<dbReference type="CDD" id="cd13578">
    <property type="entry name" value="PBP2_Bug27"/>
    <property type="match status" value="1"/>
</dbReference>
<protein>
    <submittedName>
        <fullName evidence="3">Tripartite tricarboxylate transporter substrate binding protein</fullName>
    </submittedName>
</protein>
<keyword evidence="4" id="KW-1185">Reference proteome</keyword>
<comment type="similarity">
    <text evidence="1">Belongs to the UPF0065 (bug) family.</text>
</comment>
<name>A0ABX1F6M1_9PROT</name>
<dbReference type="EMBL" id="JAAVTX010000007">
    <property type="protein sequence ID" value="NKE47997.1"/>
    <property type="molecule type" value="Genomic_DNA"/>
</dbReference>
<comment type="caution">
    <text evidence="3">The sequence shown here is derived from an EMBL/GenBank/DDBJ whole genome shotgun (WGS) entry which is preliminary data.</text>
</comment>
<evidence type="ECO:0000313" key="4">
    <source>
        <dbReference type="Proteomes" id="UP000765160"/>
    </source>
</evidence>
<feature type="signal peptide" evidence="2">
    <location>
        <begin position="1"/>
        <end position="29"/>
    </location>
</feature>
<feature type="chain" id="PRO_5047190055" evidence="2">
    <location>
        <begin position="30"/>
        <end position="334"/>
    </location>
</feature>
<dbReference type="SUPFAM" id="SSF53850">
    <property type="entry name" value="Periplasmic binding protein-like II"/>
    <property type="match status" value="1"/>
</dbReference>
<dbReference type="Gene3D" id="3.40.190.150">
    <property type="entry name" value="Bordetella uptake gene, domain 1"/>
    <property type="match status" value="1"/>
</dbReference>
<dbReference type="InterPro" id="IPR005064">
    <property type="entry name" value="BUG"/>
</dbReference>
<reference evidence="3 4" key="1">
    <citation type="submission" date="2020-03" db="EMBL/GenBank/DDBJ databases">
        <title>Roseomonas selenitidurans sp. nov. isolated from soil.</title>
        <authorList>
            <person name="Liu H."/>
        </authorList>
    </citation>
    <scope>NUCLEOTIDE SEQUENCE [LARGE SCALE GENOMIC DNA]</scope>
    <source>
        <strain evidence="3 4">JCM 15073</strain>
    </source>
</reference>
<evidence type="ECO:0000256" key="2">
    <source>
        <dbReference type="SAM" id="SignalP"/>
    </source>
</evidence>
<organism evidence="3 4">
    <name type="scientific">Falsiroseomonas frigidaquae</name>
    <dbReference type="NCBI Taxonomy" id="487318"/>
    <lineage>
        <taxon>Bacteria</taxon>
        <taxon>Pseudomonadati</taxon>
        <taxon>Pseudomonadota</taxon>
        <taxon>Alphaproteobacteria</taxon>
        <taxon>Acetobacterales</taxon>
        <taxon>Roseomonadaceae</taxon>
        <taxon>Falsiroseomonas</taxon>
    </lineage>
</organism>
<dbReference type="PANTHER" id="PTHR42928:SF5">
    <property type="entry name" value="BLR1237 PROTEIN"/>
    <property type="match status" value="1"/>
</dbReference>
<sequence>MTAIALGRRGLVALAAALPLGLAPGSGQAQQAAGRSGWPRAGVRFIFPFTPGSAVDVVARLVAQDLQARLGQPFLVESRTGAGGSIGTEVAARARPDGETFLVGSPGNMAIGPALMRNLTYDVSRDFVAVTHMVTFPQVLVVSPSLPVRTLAELVAYSKANPGRLNYASSGVGATNHLAMEMLRAATGLTATHVPYRGGLVTLQAILSNDVQMCIEGILTLPPFLADNRLRAIAVTGAERSALMPDVPAVAETIPGFDAGAWVMLFAPAGTPAPIIEKLSAEVQVSLAKPAIRARLAELGATVTGATPEQAATIHRRELEKWRRAVEASGAVAG</sequence>
<evidence type="ECO:0000256" key="1">
    <source>
        <dbReference type="ARBA" id="ARBA00006987"/>
    </source>
</evidence>
<proteinExistence type="inferred from homology"/>
<dbReference type="Pfam" id="PF03401">
    <property type="entry name" value="TctC"/>
    <property type="match status" value="1"/>
</dbReference>
<dbReference type="RefSeq" id="WP_168053872.1">
    <property type="nucleotide sequence ID" value="NZ_JAATJR010000007.1"/>
</dbReference>
<dbReference type="PANTHER" id="PTHR42928">
    <property type="entry name" value="TRICARBOXYLATE-BINDING PROTEIN"/>
    <property type="match status" value="1"/>
</dbReference>
<dbReference type="PIRSF" id="PIRSF017082">
    <property type="entry name" value="YflP"/>
    <property type="match status" value="1"/>
</dbReference>
<evidence type="ECO:0000313" key="3">
    <source>
        <dbReference type="EMBL" id="NKE47997.1"/>
    </source>
</evidence>
<dbReference type="Proteomes" id="UP000765160">
    <property type="component" value="Unassembled WGS sequence"/>
</dbReference>
<accession>A0ABX1F6M1</accession>
<dbReference type="InterPro" id="IPR042100">
    <property type="entry name" value="Bug_dom1"/>
</dbReference>
<dbReference type="Gene3D" id="3.40.190.10">
    <property type="entry name" value="Periplasmic binding protein-like II"/>
    <property type="match status" value="1"/>
</dbReference>
<keyword evidence="2" id="KW-0732">Signal</keyword>
<gene>
    <name evidence="3" type="ORF">HB662_24685</name>
</gene>